<name>A0A6L6XZ20_9ACTN</name>
<reference evidence="15 16" key="1">
    <citation type="submission" date="2019-12" db="EMBL/GenBank/DDBJ databases">
        <authorList>
            <person name="Huq M.A."/>
        </authorList>
    </citation>
    <scope>NUCLEOTIDE SEQUENCE [LARGE SCALE GENOMIC DNA]</scope>
    <source>
        <strain evidence="15 16">MAH-18</strain>
    </source>
</reference>
<evidence type="ECO:0000259" key="13">
    <source>
        <dbReference type="Pfam" id="PF00725"/>
    </source>
</evidence>
<dbReference type="RefSeq" id="WP_157346625.1">
    <property type="nucleotide sequence ID" value="NZ_WSEK01000005.1"/>
</dbReference>
<sequence length="688" mass="72312">MSDLTNLLARAQEISSDAERVTQAHLRKVTLTSGAVLGLITLDNGEDHTKPNTFGPRSLIALDAAIDAALADDEITALGVTGKPFILAAGADLTSIAGGGPDAVRVVAELGHAVFRKLQDGGKPSFGFVNGLALGGGLEVALHCTYRTVMDSAPALGLPEVMLGLVPGWGGAYLVPNLVGADKAVTLILENPLNNGKTVGGAAAYELGLADAVFSGADFLEQSLLWADAVLRGELVVERPAVDRGEAWDAAVARGEAIVQSRTGGASPAAKKAVELIALARTASRDEGFAAEDDALEAMSRTPELLASLYAFDLVQKRAKRPAGAPDRSLARPVTKVGIVGAGLMASQMALLFVRRLEVPVVLTDLDQERVDKGVAYVHAEIDKLLAKGRINNDKANRHKALVTGSVDKGEGFAGADFVIEAVFEEMSVKKSVFADVEKAVSPECILATNTSSLSITEMAADLEHPERVVGFHFFNPVAVMPLLEIVKGERSSDEALATAFATGKALKKTTILVNDSPSFIVNRLLGRFMGEVGRIVDEGTPVPVADGAFAGVAPMPPFVLLSLVGPAIALHNNETLHGAFPDRFYVSPALERVVAARKSSYYGPDGNLDPEVEALLEKPASPVVLSPEEVRTRVLTGLADEARRMLDEGVVVAAEDLDLAMITGAGFSFWNGGLTMLLEREGLGSFH</sequence>
<evidence type="ECO:0000256" key="9">
    <source>
        <dbReference type="ARBA" id="ARBA00023098"/>
    </source>
</evidence>
<evidence type="ECO:0000259" key="14">
    <source>
        <dbReference type="Pfam" id="PF02737"/>
    </source>
</evidence>
<dbReference type="Pfam" id="PF00725">
    <property type="entry name" value="3HCDH"/>
    <property type="match status" value="1"/>
</dbReference>
<keyword evidence="6" id="KW-0442">Lipid degradation</keyword>
<dbReference type="Gene3D" id="3.90.226.10">
    <property type="entry name" value="2-enoyl-CoA Hydratase, Chain A, domain 1"/>
    <property type="match status" value="1"/>
</dbReference>
<dbReference type="UniPathway" id="UPA00659"/>
<keyword evidence="5" id="KW-0276">Fatty acid metabolism</keyword>
<accession>A0A6L6XZ20</accession>
<dbReference type="InterPro" id="IPR006108">
    <property type="entry name" value="3HC_DH_C"/>
</dbReference>
<dbReference type="AlphaFoldDB" id="A0A6L6XZ20"/>
<keyword evidence="7" id="KW-0560">Oxidoreductase</keyword>
<organism evidence="15 16">
    <name type="scientific">Nocardioides agri</name>
    <dbReference type="NCBI Taxonomy" id="2682843"/>
    <lineage>
        <taxon>Bacteria</taxon>
        <taxon>Bacillati</taxon>
        <taxon>Actinomycetota</taxon>
        <taxon>Actinomycetes</taxon>
        <taxon>Propionibacteriales</taxon>
        <taxon>Nocardioidaceae</taxon>
        <taxon>Nocardioides</taxon>
    </lineage>
</organism>
<comment type="catalytic activity">
    <reaction evidence="12">
        <text>a (3S)-3-hydroxyacyl-CoA + NAD(+) = a 3-oxoacyl-CoA + NADH + H(+)</text>
        <dbReference type="Rhea" id="RHEA:22432"/>
        <dbReference type="ChEBI" id="CHEBI:15378"/>
        <dbReference type="ChEBI" id="CHEBI:57318"/>
        <dbReference type="ChEBI" id="CHEBI:57540"/>
        <dbReference type="ChEBI" id="CHEBI:57945"/>
        <dbReference type="ChEBI" id="CHEBI:90726"/>
        <dbReference type="EC" id="1.1.1.35"/>
    </reaction>
</comment>
<evidence type="ECO:0000256" key="1">
    <source>
        <dbReference type="ARBA" id="ARBA00005005"/>
    </source>
</evidence>
<dbReference type="GO" id="GO:0006635">
    <property type="term" value="P:fatty acid beta-oxidation"/>
    <property type="evidence" value="ECO:0007669"/>
    <property type="project" value="UniProtKB-UniPathway"/>
</dbReference>
<dbReference type="InterPro" id="IPR001753">
    <property type="entry name" value="Enoyl-CoA_hydra/iso"/>
</dbReference>
<gene>
    <name evidence="15" type="ORF">GON03_20950</name>
</gene>
<keyword evidence="10" id="KW-0456">Lyase</keyword>
<dbReference type="Gene3D" id="1.10.1040.50">
    <property type="match status" value="1"/>
</dbReference>
<evidence type="ECO:0000256" key="5">
    <source>
        <dbReference type="ARBA" id="ARBA00022832"/>
    </source>
</evidence>
<comment type="caution">
    <text evidence="15">The sequence shown here is derived from an EMBL/GenBank/DDBJ whole genome shotgun (WGS) entry which is preliminary data.</text>
</comment>
<evidence type="ECO:0000256" key="10">
    <source>
        <dbReference type="ARBA" id="ARBA00023239"/>
    </source>
</evidence>
<dbReference type="Gene3D" id="3.40.50.720">
    <property type="entry name" value="NAD(P)-binding Rossmann-like Domain"/>
    <property type="match status" value="1"/>
</dbReference>
<dbReference type="GO" id="GO:0070403">
    <property type="term" value="F:NAD+ binding"/>
    <property type="evidence" value="ECO:0007669"/>
    <property type="project" value="InterPro"/>
</dbReference>
<evidence type="ECO:0000313" key="16">
    <source>
        <dbReference type="Proteomes" id="UP000473525"/>
    </source>
</evidence>
<feature type="domain" description="3-hydroxyacyl-CoA dehydrogenase NAD binding" evidence="14">
    <location>
        <begin position="336"/>
        <end position="516"/>
    </location>
</feature>
<feature type="domain" description="3-hydroxyacyl-CoA dehydrogenase C-terminal" evidence="13">
    <location>
        <begin position="520"/>
        <end position="599"/>
    </location>
</feature>
<keyword evidence="16" id="KW-1185">Reference proteome</keyword>
<keyword evidence="11" id="KW-0511">Multifunctional enzyme</keyword>
<evidence type="ECO:0000256" key="12">
    <source>
        <dbReference type="ARBA" id="ARBA00049556"/>
    </source>
</evidence>
<dbReference type="InterPro" id="IPR006176">
    <property type="entry name" value="3-OHacyl-CoA_DH_NAD-bd"/>
</dbReference>
<protein>
    <submittedName>
        <fullName evidence="15">3-hydroxyacyl-CoA dehydrogenase</fullName>
    </submittedName>
</protein>
<dbReference type="InterPro" id="IPR008927">
    <property type="entry name" value="6-PGluconate_DH-like_C_sf"/>
</dbReference>
<evidence type="ECO:0000313" key="15">
    <source>
        <dbReference type="EMBL" id="MVQ51656.1"/>
    </source>
</evidence>
<comment type="similarity">
    <text evidence="3">In the central section; belongs to the 3-hydroxyacyl-CoA dehydrogenase family.</text>
</comment>
<dbReference type="SUPFAM" id="SSF52096">
    <property type="entry name" value="ClpP/crotonase"/>
    <property type="match status" value="1"/>
</dbReference>
<keyword evidence="8" id="KW-0520">NAD</keyword>
<evidence type="ECO:0000256" key="2">
    <source>
        <dbReference type="ARBA" id="ARBA00005086"/>
    </source>
</evidence>
<dbReference type="PANTHER" id="PTHR43612">
    <property type="entry name" value="TRIFUNCTIONAL ENZYME SUBUNIT ALPHA"/>
    <property type="match status" value="1"/>
</dbReference>
<dbReference type="CDD" id="cd06558">
    <property type="entry name" value="crotonase-like"/>
    <property type="match status" value="1"/>
</dbReference>
<dbReference type="PANTHER" id="PTHR43612:SF3">
    <property type="entry name" value="TRIFUNCTIONAL ENZYME SUBUNIT ALPHA, MITOCHONDRIAL"/>
    <property type="match status" value="1"/>
</dbReference>
<dbReference type="Pfam" id="PF00378">
    <property type="entry name" value="ECH_1"/>
    <property type="match status" value="1"/>
</dbReference>
<dbReference type="InterPro" id="IPR036291">
    <property type="entry name" value="NAD(P)-bd_dom_sf"/>
</dbReference>
<dbReference type="InterPro" id="IPR050136">
    <property type="entry name" value="FA_oxidation_alpha_subunit"/>
</dbReference>
<evidence type="ECO:0000256" key="6">
    <source>
        <dbReference type="ARBA" id="ARBA00022963"/>
    </source>
</evidence>
<keyword evidence="9" id="KW-0443">Lipid metabolism</keyword>
<dbReference type="InterPro" id="IPR029045">
    <property type="entry name" value="ClpP/crotonase-like_dom_sf"/>
</dbReference>
<comment type="pathway">
    <text evidence="1">Lipid metabolism; fatty acid beta-oxidation.</text>
</comment>
<dbReference type="SUPFAM" id="SSF48179">
    <property type="entry name" value="6-phosphogluconate dehydrogenase C-terminal domain-like"/>
    <property type="match status" value="2"/>
</dbReference>
<dbReference type="Pfam" id="PF02737">
    <property type="entry name" value="3HCDH_N"/>
    <property type="match status" value="1"/>
</dbReference>
<evidence type="ECO:0000256" key="8">
    <source>
        <dbReference type="ARBA" id="ARBA00023027"/>
    </source>
</evidence>
<evidence type="ECO:0000256" key="3">
    <source>
        <dbReference type="ARBA" id="ARBA00007005"/>
    </source>
</evidence>
<proteinExistence type="inferred from homology"/>
<dbReference type="GO" id="GO:0016509">
    <property type="term" value="F:long-chain (3S)-3-hydroxyacyl-CoA dehydrogenase (NAD+) activity"/>
    <property type="evidence" value="ECO:0007669"/>
    <property type="project" value="TreeGrafter"/>
</dbReference>
<evidence type="ECO:0000256" key="7">
    <source>
        <dbReference type="ARBA" id="ARBA00023002"/>
    </source>
</evidence>
<dbReference type="EMBL" id="WSEK01000005">
    <property type="protein sequence ID" value="MVQ51656.1"/>
    <property type="molecule type" value="Genomic_DNA"/>
</dbReference>
<comment type="similarity">
    <text evidence="4">Belongs to the 3-hydroxyacyl-CoA dehydrogenase family.</text>
</comment>
<evidence type="ECO:0000256" key="4">
    <source>
        <dbReference type="ARBA" id="ARBA00009463"/>
    </source>
</evidence>
<evidence type="ECO:0000256" key="11">
    <source>
        <dbReference type="ARBA" id="ARBA00023268"/>
    </source>
</evidence>
<dbReference type="Proteomes" id="UP000473525">
    <property type="component" value="Unassembled WGS sequence"/>
</dbReference>
<dbReference type="GO" id="GO:0004300">
    <property type="term" value="F:enoyl-CoA hydratase activity"/>
    <property type="evidence" value="ECO:0007669"/>
    <property type="project" value="TreeGrafter"/>
</dbReference>
<dbReference type="FunFam" id="3.40.50.720:FF:000009">
    <property type="entry name" value="Fatty oxidation complex, alpha subunit"/>
    <property type="match status" value="1"/>
</dbReference>
<comment type="pathway">
    <text evidence="2">Lipid metabolism; butanoate metabolism.</text>
</comment>
<dbReference type="SUPFAM" id="SSF51735">
    <property type="entry name" value="NAD(P)-binding Rossmann-fold domains"/>
    <property type="match status" value="1"/>
</dbReference>